<sequence length="144" mass="15428">MKFFATLTMAAGVALAMEHVQDTAMAGSKGGYGPVSKDVKKLGREVAKFQGCFMKRLWQDAQQFDCGDCKSQSNQTLTACICKNQDKLSHKIRTSTNICMNKQSDSSGIIREINSNPDGLGISALCGAYEDGEDGKDGGGGKLY</sequence>
<evidence type="ECO:0000313" key="2">
    <source>
        <dbReference type="EMBL" id="PFH63386.1"/>
    </source>
</evidence>
<proteinExistence type="predicted"/>
<comment type="caution">
    <text evidence="2">The sequence shown here is derived from an EMBL/GenBank/DDBJ whole genome shotgun (WGS) entry which is preliminary data.</text>
</comment>
<dbReference type="EMBL" id="LAZP02000002">
    <property type="protein sequence ID" value="PFH63386.1"/>
    <property type="molecule type" value="Genomic_DNA"/>
</dbReference>
<evidence type="ECO:0008006" key="4">
    <source>
        <dbReference type="Google" id="ProtNLM"/>
    </source>
</evidence>
<gene>
    <name evidence="2" type="ORF">XA68_12350</name>
</gene>
<organism evidence="2 3">
    <name type="scientific">Ophiocordyceps unilateralis</name>
    <name type="common">Zombie-ant fungus</name>
    <name type="synonym">Torrubia unilateralis</name>
    <dbReference type="NCBI Taxonomy" id="268505"/>
    <lineage>
        <taxon>Eukaryota</taxon>
        <taxon>Fungi</taxon>
        <taxon>Dikarya</taxon>
        <taxon>Ascomycota</taxon>
        <taxon>Pezizomycotina</taxon>
        <taxon>Sordariomycetes</taxon>
        <taxon>Hypocreomycetidae</taxon>
        <taxon>Hypocreales</taxon>
        <taxon>Ophiocordycipitaceae</taxon>
        <taxon>Ophiocordyceps</taxon>
    </lineage>
</organism>
<reference evidence="2 3" key="2">
    <citation type="journal article" date="2017" name="Sci. Rep.">
        <title>Ant-infecting Ophiocordyceps genomes reveal a high diversity of potential behavioral manipulation genes and a possible major role for enterotoxins.</title>
        <authorList>
            <person name="de Bekker C."/>
            <person name="Ohm R.A."/>
            <person name="Evans H.C."/>
            <person name="Brachmann A."/>
            <person name="Hughes D.P."/>
        </authorList>
    </citation>
    <scope>NUCLEOTIDE SEQUENCE [LARGE SCALE GENOMIC DNA]</scope>
    <source>
        <strain evidence="2 3">SC16a</strain>
    </source>
</reference>
<dbReference type="AlphaFoldDB" id="A0A2A9PVU8"/>
<keyword evidence="1" id="KW-0732">Signal</keyword>
<dbReference type="STRING" id="268505.A0A2A9PVU8"/>
<feature type="chain" id="PRO_5012789705" description="Cyanovirin-N domain-containing protein" evidence="1">
    <location>
        <begin position="17"/>
        <end position="144"/>
    </location>
</feature>
<evidence type="ECO:0000256" key="1">
    <source>
        <dbReference type="SAM" id="SignalP"/>
    </source>
</evidence>
<accession>A0A2A9PVU8</accession>
<reference evidence="2 3" key="1">
    <citation type="journal article" date="2015" name="BMC Genomics">
        <title>Gene expression during zombie ant biting behavior reflects the complexity underlying fungal parasitic behavioral manipulation.</title>
        <authorList>
            <person name="de Bekker C."/>
            <person name="Ohm R.A."/>
            <person name="Loreto R.G."/>
            <person name="Sebastian A."/>
            <person name="Albert I."/>
            <person name="Merrow M."/>
            <person name="Brachmann A."/>
            <person name="Hughes D.P."/>
        </authorList>
    </citation>
    <scope>NUCLEOTIDE SEQUENCE [LARGE SCALE GENOMIC DNA]</scope>
    <source>
        <strain evidence="2 3">SC16a</strain>
    </source>
</reference>
<protein>
    <recommendedName>
        <fullName evidence="4">Cyanovirin-N domain-containing protein</fullName>
    </recommendedName>
</protein>
<dbReference type="Proteomes" id="UP000037136">
    <property type="component" value="Unassembled WGS sequence"/>
</dbReference>
<name>A0A2A9PVU8_OPHUN</name>
<feature type="signal peptide" evidence="1">
    <location>
        <begin position="1"/>
        <end position="16"/>
    </location>
</feature>
<keyword evidence="3" id="KW-1185">Reference proteome</keyword>
<dbReference type="OrthoDB" id="4926920at2759"/>
<evidence type="ECO:0000313" key="3">
    <source>
        <dbReference type="Proteomes" id="UP000037136"/>
    </source>
</evidence>